<dbReference type="Proteomes" id="UP000605148">
    <property type="component" value="Unassembled WGS sequence"/>
</dbReference>
<dbReference type="EC" id="2.7.7.4" evidence="16"/>
<comment type="catalytic activity">
    <reaction evidence="1 17">
        <text>adenosine 5'-phosphosulfate + ATP = 3'-phosphoadenylyl sulfate + ADP + H(+)</text>
        <dbReference type="Rhea" id="RHEA:24152"/>
        <dbReference type="ChEBI" id="CHEBI:15378"/>
        <dbReference type="ChEBI" id="CHEBI:30616"/>
        <dbReference type="ChEBI" id="CHEBI:58243"/>
        <dbReference type="ChEBI" id="CHEBI:58339"/>
        <dbReference type="ChEBI" id="CHEBI:456216"/>
        <dbReference type="EC" id="2.7.1.25"/>
    </reaction>
</comment>
<evidence type="ECO:0000256" key="12">
    <source>
        <dbReference type="ARBA" id="ARBA00023134"/>
    </source>
</evidence>
<keyword evidence="12 16" id="KW-0342">GTP-binding</keyword>
<evidence type="ECO:0000256" key="4">
    <source>
        <dbReference type="ARBA" id="ARBA00007237"/>
    </source>
</evidence>
<dbReference type="SUPFAM" id="SSF50447">
    <property type="entry name" value="Translation proteins"/>
    <property type="match status" value="1"/>
</dbReference>
<keyword evidence="20" id="KW-1185">Reference proteome</keyword>
<dbReference type="NCBIfam" id="TIGR02034">
    <property type="entry name" value="CysN"/>
    <property type="match status" value="1"/>
</dbReference>
<dbReference type="AlphaFoldDB" id="A0A916X273"/>
<dbReference type="SUPFAM" id="SSF52540">
    <property type="entry name" value="P-loop containing nucleoside triphosphate hydrolases"/>
    <property type="match status" value="2"/>
</dbReference>
<feature type="binding site" evidence="17">
    <location>
        <begin position="469"/>
        <end position="476"/>
    </location>
    <ligand>
        <name>ATP</name>
        <dbReference type="ChEBI" id="CHEBI:30616"/>
    </ligand>
</feature>
<evidence type="ECO:0000256" key="14">
    <source>
        <dbReference type="ARBA" id="ARBA00024872"/>
    </source>
</evidence>
<keyword evidence="9 16" id="KW-0547">Nucleotide-binding</keyword>
<dbReference type="CDD" id="cd03695">
    <property type="entry name" value="CysN_NodQ_II"/>
    <property type="match status" value="1"/>
</dbReference>
<comment type="function">
    <text evidence="2">APS kinase catalyzes the synthesis of activated sulfate.</text>
</comment>
<name>A0A916X273_9HYPH</name>
<comment type="subunit">
    <text evidence="5">Sulfate-activating enzymes, NodP and NodQ, may be physically associated.</text>
</comment>
<dbReference type="InterPro" id="IPR027417">
    <property type="entry name" value="P-loop_NTPase"/>
</dbReference>
<gene>
    <name evidence="16" type="primary">cysN</name>
    <name evidence="17" type="synonym">cysC</name>
    <name evidence="19" type="ORF">GCM10011316_22620</name>
</gene>
<keyword evidence="11 16" id="KW-0067">ATP-binding</keyword>
<evidence type="ECO:0000256" key="17">
    <source>
        <dbReference type="HAMAP-Rule" id="MF_00065"/>
    </source>
</evidence>
<evidence type="ECO:0000256" key="11">
    <source>
        <dbReference type="ARBA" id="ARBA00022840"/>
    </source>
</evidence>
<dbReference type="EC" id="2.7.1.25" evidence="17"/>
<comment type="pathway">
    <text evidence="16">Sulfur metabolism; hydrogen sulfide biosynthesis; sulfite from sulfate: step 1/3.</text>
</comment>
<evidence type="ECO:0000256" key="13">
    <source>
        <dbReference type="ARBA" id="ARBA00023268"/>
    </source>
</evidence>
<dbReference type="InterPro" id="IPR000795">
    <property type="entry name" value="T_Tr_GTP-bd_dom"/>
</dbReference>
<evidence type="ECO:0000256" key="8">
    <source>
        <dbReference type="ARBA" id="ARBA00022695"/>
    </source>
</evidence>
<dbReference type="PRINTS" id="PR00315">
    <property type="entry name" value="ELONGATNFCT"/>
</dbReference>
<evidence type="ECO:0000256" key="5">
    <source>
        <dbReference type="ARBA" id="ARBA00011760"/>
    </source>
</evidence>
<dbReference type="FunFam" id="3.40.50.300:FF:000212">
    <property type="entry name" value="Adenylyl-sulfate kinase"/>
    <property type="match status" value="1"/>
</dbReference>
<dbReference type="InterPro" id="IPR009001">
    <property type="entry name" value="Transl_elong_EF1A/Init_IF2_C"/>
</dbReference>
<comment type="similarity">
    <text evidence="16">Belongs to the TRAFAC class translation factor GTPase superfamily. Classic translation factor GTPase family. CysN/NodQ subfamily.</text>
</comment>
<dbReference type="GO" id="GO:0000103">
    <property type="term" value="P:sulfate assimilation"/>
    <property type="evidence" value="ECO:0007669"/>
    <property type="project" value="UniProtKB-UniRule"/>
</dbReference>
<dbReference type="NCBIfam" id="TIGR00455">
    <property type="entry name" value="apsK"/>
    <property type="match status" value="1"/>
</dbReference>
<dbReference type="CDD" id="cd04095">
    <property type="entry name" value="CysN_NoDQ_III"/>
    <property type="match status" value="1"/>
</dbReference>
<feature type="binding site" evidence="16">
    <location>
        <begin position="112"/>
        <end position="116"/>
    </location>
    <ligand>
        <name>GTP</name>
        <dbReference type="ChEBI" id="CHEBI:37565"/>
    </ligand>
</feature>
<dbReference type="Pfam" id="PF01583">
    <property type="entry name" value="APS_kinase"/>
    <property type="match status" value="1"/>
</dbReference>
<keyword evidence="10 17" id="KW-0418">Kinase</keyword>
<evidence type="ECO:0000256" key="3">
    <source>
        <dbReference type="ARBA" id="ARBA00005438"/>
    </source>
</evidence>
<dbReference type="InterPro" id="IPR011779">
    <property type="entry name" value="SO4_adenylTrfase_lsu"/>
</dbReference>
<dbReference type="FunFam" id="3.40.50.300:FF:000119">
    <property type="entry name" value="Sulfate adenylyltransferase subunit 1"/>
    <property type="match status" value="1"/>
</dbReference>
<dbReference type="CDD" id="cd02027">
    <property type="entry name" value="APSK"/>
    <property type="match status" value="1"/>
</dbReference>
<feature type="binding site" evidence="16">
    <location>
        <begin position="167"/>
        <end position="170"/>
    </location>
    <ligand>
        <name>GTP</name>
        <dbReference type="ChEBI" id="CHEBI:37565"/>
    </ligand>
</feature>
<dbReference type="SUPFAM" id="SSF50465">
    <property type="entry name" value="EF-Tu/eEF-1alpha/eIF2-gamma C-terminal domain"/>
    <property type="match status" value="1"/>
</dbReference>
<dbReference type="InterPro" id="IPR044138">
    <property type="entry name" value="CysN_II"/>
</dbReference>
<dbReference type="GO" id="GO:0005525">
    <property type="term" value="F:GTP binding"/>
    <property type="evidence" value="ECO:0007669"/>
    <property type="project" value="UniProtKB-UniRule"/>
</dbReference>
<comment type="function">
    <text evidence="17">Catalyzes the synthesis of activated sulfate.</text>
</comment>
<protein>
    <recommendedName>
        <fullName evidence="16 17">Multifunctional fusion protein</fullName>
    </recommendedName>
    <domain>
        <recommendedName>
            <fullName evidence="16">Sulfate adenylyltransferase subunit 1</fullName>
            <ecNumber evidence="16">2.7.7.4</ecNumber>
        </recommendedName>
        <alternativeName>
            <fullName evidence="16">ATP-sulfurylase large subunit</fullName>
        </alternativeName>
        <alternativeName>
            <fullName evidence="16">Sulfate adenylate transferase</fullName>
            <shortName evidence="16">SAT</shortName>
        </alternativeName>
    </domain>
    <domain>
        <recommendedName>
            <fullName evidence="17">Adenylyl-sulfate kinase</fullName>
            <ecNumber evidence="17">2.7.1.25</ecNumber>
        </recommendedName>
        <alternativeName>
            <fullName evidence="17">APS kinase</fullName>
        </alternativeName>
        <alternativeName>
            <fullName evidence="17">ATP adenosine-5'-phosphosulfate 3'-phosphotransferase</fullName>
        </alternativeName>
        <alternativeName>
            <fullName evidence="17">Adenosine-5'-phosphosulfate kinase</fullName>
        </alternativeName>
    </domain>
</protein>
<proteinExistence type="inferred from homology"/>
<keyword evidence="8 16" id="KW-0548">Nucleotidyltransferase</keyword>
<dbReference type="Pfam" id="PF22594">
    <property type="entry name" value="GTP-eEF1A_C"/>
    <property type="match status" value="1"/>
</dbReference>
<dbReference type="InterPro" id="IPR050100">
    <property type="entry name" value="TRAFAC_GTPase_members"/>
</dbReference>
<evidence type="ECO:0000256" key="7">
    <source>
        <dbReference type="ARBA" id="ARBA00022679"/>
    </source>
</evidence>
<dbReference type="Pfam" id="PF00009">
    <property type="entry name" value="GTP_EFTU"/>
    <property type="match status" value="1"/>
</dbReference>
<comment type="similarity">
    <text evidence="4">In the N-terminal section; belongs to the TRAFAC class translation factor GTPase superfamily. Classic translation factor GTPase family. CysN/NodQ subfamily.</text>
</comment>
<dbReference type="InterPro" id="IPR031157">
    <property type="entry name" value="G_TR_CS"/>
</dbReference>
<comment type="subunit">
    <text evidence="16">Heterodimer composed of CysD, the smaller subunit, and CysN.</text>
</comment>
<comment type="similarity">
    <text evidence="3">In the C-terminal section; belongs to the APS kinase family.</text>
</comment>
<dbReference type="OrthoDB" id="9804504at2"/>
<dbReference type="InterPro" id="IPR002891">
    <property type="entry name" value="APS"/>
</dbReference>
<comment type="caution">
    <text evidence="19">The sequence shown here is derived from an EMBL/GenBank/DDBJ whole genome shotgun (WGS) entry which is preliminary data.</text>
</comment>
<reference evidence="19" key="1">
    <citation type="journal article" date="2014" name="Int. J. Syst. Evol. Microbiol.">
        <title>Complete genome sequence of Corynebacterium casei LMG S-19264T (=DSM 44701T), isolated from a smear-ripened cheese.</title>
        <authorList>
            <consortium name="US DOE Joint Genome Institute (JGI-PGF)"/>
            <person name="Walter F."/>
            <person name="Albersmeier A."/>
            <person name="Kalinowski J."/>
            <person name="Ruckert C."/>
        </authorList>
    </citation>
    <scope>NUCLEOTIDE SEQUENCE</scope>
    <source>
        <strain evidence="19">CGMCC 1.12426</strain>
    </source>
</reference>
<dbReference type="GO" id="GO:0070814">
    <property type="term" value="P:hydrogen sulfide biosynthetic process"/>
    <property type="evidence" value="ECO:0007669"/>
    <property type="project" value="UniProtKB-UniRule"/>
</dbReference>
<dbReference type="InterPro" id="IPR059117">
    <property type="entry name" value="APS_kinase_dom"/>
</dbReference>
<keyword evidence="17" id="KW-0597">Phosphoprotein</keyword>
<evidence type="ECO:0000256" key="15">
    <source>
        <dbReference type="ARBA" id="ARBA00049370"/>
    </source>
</evidence>
<reference evidence="19" key="2">
    <citation type="submission" date="2020-09" db="EMBL/GenBank/DDBJ databases">
        <authorList>
            <person name="Sun Q."/>
            <person name="Zhou Y."/>
        </authorList>
    </citation>
    <scope>NUCLEOTIDE SEQUENCE</scope>
    <source>
        <strain evidence="19">CGMCC 1.12426</strain>
    </source>
</reference>
<feature type="binding site" evidence="16">
    <location>
        <begin position="33"/>
        <end position="40"/>
    </location>
    <ligand>
        <name>GTP</name>
        <dbReference type="ChEBI" id="CHEBI:37565"/>
    </ligand>
</feature>
<dbReference type="InterPro" id="IPR044139">
    <property type="entry name" value="CysN_NoDQ_III"/>
</dbReference>
<evidence type="ECO:0000259" key="18">
    <source>
        <dbReference type="PROSITE" id="PS51722"/>
    </source>
</evidence>
<evidence type="ECO:0000313" key="20">
    <source>
        <dbReference type="Proteomes" id="UP000605148"/>
    </source>
</evidence>
<sequence>MAFAEETLGVDAAVAEYVRAQESKDQLRFLTCGSVDDGKSTLIGRLLYDTKLIFEDHLAALEKDSRKHGTVGDEIDLALLVDGLEAEREQGITIDVAYRFFATDKRKFIVADTPGHEQYTRNMATGASTADLAVLLVDARNGLQVQTRRHAFIASLLGIRHVVLAVNKIDLVDYSEDRFNEIRKEFEAFSSGFDFDTYQAIPMSARYGDNVTVKSEAMPWYTGPTLLDHLETVEVGEHELDAPFRLPVQWVNRPNLDFRGYSGTIASGRVAVGDEVVVAGPGKVSKVRQILVADAEAGEARAGEAVTLTLADEIDISRGDLLSGTAARPDVADQFAAHVIWMADEALLPGRSYLLKIGPKTVTATVTEIKHKINVNTFEHVAGKTLDLNEIAFCNLSLSAPVAFDPYEANRETGSFILIDRMTNQTVGAGMVWFALRRASNIHWQSLHIDKQTRADRLGQKPVVLWFTGLSGAGKSTIASILEKKLHLDGKHTYVLDGDNVRHGLNRDLGFTVTDRVENIRRVAEVAKLMTDAGLITLVSFISPFRAERRMARDLMAEGEFIEVFVDTPLEDCKKRDPKGLYAKVARGELTNFTGIDSPYEAPENPEIHLRSVSDPDVAAEQILSYLRDNGLLTSSQFADTGAYI</sequence>
<evidence type="ECO:0000256" key="10">
    <source>
        <dbReference type="ARBA" id="ARBA00022777"/>
    </source>
</evidence>
<keyword evidence="13" id="KW-0511">Multifunctional enzyme</keyword>
<dbReference type="HAMAP" id="MF_00065">
    <property type="entry name" value="Adenylyl_sulf_kinase"/>
    <property type="match status" value="1"/>
</dbReference>
<dbReference type="RefSeq" id="WP_150496258.1">
    <property type="nucleotide sequence ID" value="NZ_BMFA01000006.1"/>
</dbReference>
<feature type="domain" description="Tr-type G" evidence="18">
    <location>
        <begin position="24"/>
        <end position="241"/>
    </location>
</feature>
<dbReference type="PROSITE" id="PS00301">
    <property type="entry name" value="G_TR_1"/>
    <property type="match status" value="1"/>
</dbReference>
<evidence type="ECO:0000256" key="2">
    <source>
        <dbReference type="ARBA" id="ARBA00002357"/>
    </source>
</evidence>
<comment type="similarity">
    <text evidence="17">Belongs to the APS kinase family.</text>
</comment>
<dbReference type="GO" id="GO:0004020">
    <property type="term" value="F:adenylylsulfate kinase activity"/>
    <property type="evidence" value="ECO:0007669"/>
    <property type="project" value="UniProtKB-UniRule"/>
</dbReference>
<evidence type="ECO:0000256" key="9">
    <source>
        <dbReference type="ARBA" id="ARBA00022741"/>
    </source>
</evidence>
<keyword evidence="7 16" id="KW-0808">Transferase</keyword>
<evidence type="ECO:0000313" key="19">
    <source>
        <dbReference type="EMBL" id="GGB49982.1"/>
    </source>
</evidence>
<dbReference type="GO" id="GO:0005524">
    <property type="term" value="F:ATP binding"/>
    <property type="evidence" value="ECO:0007669"/>
    <property type="project" value="UniProtKB-UniRule"/>
</dbReference>
<comment type="catalytic activity">
    <reaction evidence="15 16">
        <text>sulfate + ATP + H(+) = adenosine 5'-phosphosulfate + diphosphate</text>
        <dbReference type="Rhea" id="RHEA:18133"/>
        <dbReference type="ChEBI" id="CHEBI:15378"/>
        <dbReference type="ChEBI" id="CHEBI:16189"/>
        <dbReference type="ChEBI" id="CHEBI:30616"/>
        <dbReference type="ChEBI" id="CHEBI:33019"/>
        <dbReference type="ChEBI" id="CHEBI:58243"/>
        <dbReference type="EC" id="2.7.7.4"/>
    </reaction>
</comment>
<dbReference type="EMBL" id="BMFA01000006">
    <property type="protein sequence ID" value="GGB49982.1"/>
    <property type="molecule type" value="Genomic_DNA"/>
</dbReference>
<dbReference type="NCBIfam" id="NF004035">
    <property type="entry name" value="PRK05506.1"/>
    <property type="match status" value="1"/>
</dbReference>
<dbReference type="GO" id="GO:0003924">
    <property type="term" value="F:GTPase activity"/>
    <property type="evidence" value="ECO:0007669"/>
    <property type="project" value="InterPro"/>
</dbReference>
<dbReference type="InterPro" id="IPR041757">
    <property type="entry name" value="CysN_GTP-bd"/>
</dbReference>
<feature type="active site" description="Phosphoserine intermediate" evidence="17">
    <location>
        <position position="543"/>
    </location>
</feature>
<dbReference type="Gene3D" id="3.40.50.300">
    <property type="entry name" value="P-loop containing nucleotide triphosphate hydrolases"/>
    <property type="match status" value="2"/>
</dbReference>
<evidence type="ECO:0000256" key="6">
    <source>
        <dbReference type="ARBA" id="ARBA00022458"/>
    </source>
</evidence>
<dbReference type="InterPro" id="IPR054696">
    <property type="entry name" value="GTP-eEF1A_C"/>
</dbReference>
<organism evidence="19 20">
    <name type="scientific">Roseibium aquae</name>
    <dbReference type="NCBI Taxonomy" id="1323746"/>
    <lineage>
        <taxon>Bacteria</taxon>
        <taxon>Pseudomonadati</taxon>
        <taxon>Pseudomonadota</taxon>
        <taxon>Alphaproteobacteria</taxon>
        <taxon>Hyphomicrobiales</taxon>
        <taxon>Stappiaceae</taxon>
        <taxon>Roseibium</taxon>
    </lineage>
</organism>
<accession>A0A916X273</accession>
<dbReference type="NCBIfam" id="NF003478">
    <property type="entry name" value="PRK05124.1"/>
    <property type="match status" value="1"/>
</dbReference>
<dbReference type="InterPro" id="IPR009000">
    <property type="entry name" value="Transl_B-barrel_sf"/>
</dbReference>
<dbReference type="GO" id="GO:0004781">
    <property type="term" value="F:sulfate adenylyltransferase (ATP) activity"/>
    <property type="evidence" value="ECO:0007669"/>
    <property type="project" value="UniProtKB-UniRule"/>
</dbReference>
<keyword evidence="6" id="KW-0536">Nodulation</keyword>
<dbReference type="NCBIfam" id="NF003013">
    <property type="entry name" value="PRK03846.1"/>
    <property type="match status" value="1"/>
</dbReference>
<comment type="function">
    <text evidence="14">Proposed to provide activated sulfate for transfer to Nod factor. ATP sulfurylase may be the GTPase, regulating ATP sulfurylase activity.</text>
</comment>
<dbReference type="CDD" id="cd04166">
    <property type="entry name" value="CysN_ATPS"/>
    <property type="match status" value="1"/>
</dbReference>
<dbReference type="Gene3D" id="2.40.30.10">
    <property type="entry name" value="Translation factors"/>
    <property type="match status" value="2"/>
</dbReference>
<dbReference type="PANTHER" id="PTHR23115">
    <property type="entry name" value="TRANSLATION FACTOR"/>
    <property type="match status" value="1"/>
</dbReference>
<comment type="function">
    <text evidence="16">With CysD forms the ATP sulfurylase (ATPS) that catalyzes the adenylation of sulfate producing adenosine 5'-phosphosulfate (APS) and diphosphate, the first enzymatic step in sulfur assimilation pathway. APS synthesis involves the formation of a high-energy phosphoric-sulfuric acid anhydride bond driven by GTP hydrolysis by CysN coupled to ATP hydrolysis by CysD.</text>
</comment>
<dbReference type="PROSITE" id="PS51722">
    <property type="entry name" value="G_TR_2"/>
    <property type="match status" value="1"/>
</dbReference>
<dbReference type="HAMAP" id="MF_00062">
    <property type="entry name" value="Sulf_adenylyltr_sub1"/>
    <property type="match status" value="1"/>
</dbReference>
<evidence type="ECO:0000256" key="1">
    <source>
        <dbReference type="ARBA" id="ARBA00001823"/>
    </source>
</evidence>
<comment type="pathway">
    <text evidence="17">Sulfur metabolism; hydrogen sulfide biosynthesis; sulfite from sulfate: step 2/3.</text>
</comment>
<evidence type="ECO:0000256" key="16">
    <source>
        <dbReference type="HAMAP-Rule" id="MF_00062"/>
    </source>
</evidence>